<sequence length="141" mass="16115">MSKGRMAISKSRHQHQDTTSTIFNSSIDEEMTFNEENVVISAVIMKVHLFSKLMIWKILRTVGNVPNTNEEDRENQSASHISYVLLMRHNKDNKSEDMISRFNNKMFFSGRLPFAGKIDYNCSAAAGLKLRFYAIYGSLAT</sequence>
<gene>
    <name evidence="2" type="ORF">FWILDA_LOCUS4049</name>
</gene>
<evidence type="ECO:0000313" key="3">
    <source>
        <dbReference type="Proteomes" id="UP001153678"/>
    </source>
</evidence>
<accession>A0A9W4SH85</accession>
<dbReference type="EMBL" id="CAMKVN010000578">
    <property type="protein sequence ID" value="CAI2169378.1"/>
    <property type="molecule type" value="Genomic_DNA"/>
</dbReference>
<evidence type="ECO:0000256" key="1">
    <source>
        <dbReference type="SAM" id="MobiDB-lite"/>
    </source>
</evidence>
<keyword evidence="3" id="KW-1185">Reference proteome</keyword>
<reference evidence="2" key="1">
    <citation type="submission" date="2022-08" db="EMBL/GenBank/DDBJ databases">
        <authorList>
            <person name="Kallberg Y."/>
            <person name="Tangrot J."/>
            <person name="Rosling A."/>
        </authorList>
    </citation>
    <scope>NUCLEOTIDE SEQUENCE</scope>
    <source>
        <strain evidence="2">Wild A</strain>
    </source>
</reference>
<protein>
    <submittedName>
        <fullName evidence="2">3412_t:CDS:1</fullName>
    </submittedName>
</protein>
<evidence type="ECO:0000313" key="2">
    <source>
        <dbReference type="EMBL" id="CAI2169378.1"/>
    </source>
</evidence>
<name>A0A9W4SH85_9GLOM</name>
<organism evidence="2 3">
    <name type="scientific">Funneliformis geosporum</name>
    <dbReference type="NCBI Taxonomy" id="1117311"/>
    <lineage>
        <taxon>Eukaryota</taxon>
        <taxon>Fungi</taxon>
        <taxon>Fungi incertae sedis</taxon>
        <taxon>Mucoromycota</taxon>
        <taxon>Glomeromycotina</taxon>
        <taxon>Glomeromycetes</taxon>
        <taxon>Glomerales</taxon>
        <taxon>Glomeraceae</taxon>
        <taxon>Funneliformis</taxon>
    </lineage>
</organism>
<dbReference type="Proteomes" id="UP001153678">
    <property type="component" value="Unassembled WGS sequence"/>
</dbReference>
<proteinExistence type="predicted"/>
<feature type="region of interest" description="Disordered" evidence="1">
    <location>
        <begin position="1"/>
        <end position="21"/>
    </location>
</feature>
<dbReference type="AlphaFoldDB" id="A0A9W4SH85"/>
<comment type="caution">
    <text evidence="2">The sequence shown here is derived from an EMBL/GenBank/DDBJ whole genome shotgun (WGS) entry which is preliminary data.</text>
</comment>